<dbReference type="RefSeq" id="WP_066602473.1">
    <property type="nucleotide sequence ID" value="NZ_FORY01000033.1"/>
</dbReference>
<proteinExistence type="predicted"/>
<dbReference type="OrthoDB" id="1496333at2"/>
<evidence type="ECO:0000313" key="2">
    <source>
        <dbReference type="Proteomes" id="UP000183299"/>
    </source>
</evidence>
<dbReference type="Pfam" id="PF13481">
    <property type="entry name" value="AAA_25"/>
    <property type="match status" value="1"/>
</dbReference>
<dbReference type="SUPFAM" id="SSF52540">
    <property type="entry name" value="P-loop containing nucleoside triphosphate hydrolases"/>
    <property type="match status" value="1"/>
</dbReference>
<gene>
    <name evidence="1" type="ORF">SAMN04488138_13315</name>
</gene>
<dbReference type="EMBL" id="FORY01000033">
    <property type="protein sequence ID" value="SFK11951.1"/>
    <property type="molecule type" value="Genomic_DNA"/>
</dbReference>
<dbReference type="Gene3D" id="3.40.50.300">
    <property type="entry name" value="P-loop containing nucleotide triphosphate hydrolases"/>
    <property type="match status" value="1"/>
</dbReference>
<organism evidence="1 2">
    <name type="scientific">Celeribacter halophilus</name>
    <dbReference type="NCBI Taxonomy" id="576117"/>
    <lineage>
        <taxon>Bacteria</taxon>
        <taxon>Pseudomonadati</taxon>
        <taxon>Pseudomonadota</taxon>
        <taxon>Alphaproteobacteria</taxon>
        <taxon>Rhodobacterales</taxon>
        <taxon>Roseobacteraceae</taxon>
        <taxon>Celeribacter</taxon>
    </lineage>
</organism>
<evidence type="ECO:0000313" key="1">
    <source>
        <dbReference type="EMBL" id="SFK11951.1"/>
    </source>
</evidence>
<protein>
    <submittedName>
        <fullName evidence="1">AAA domain-containing protein</fullName>
    </submittedName>
</protein>
<sequence>MFQKHPTSQEGFAAGDEIPAAGPIEQFDQDYLIKHWFHPGQVGIVIASPAQGKTAVVATCCAKIALGHEFAGLKVRRSYVYYLAPEDPNGVRKRVYPYLKSYSPSSVYFDIVKRVPDLANLDHIDGIIRDINTRKAKAQTERSIVVIDTTNRAIGDADENSATAIGQIISNAHHIAEASGSYVLFIHHTPHGDPSRARGSSAFKGNIDDEFLLKKVKTDATKKVVQLIPVKQKNNEIQSPITFEIESYQIGVDSEGDKVTVPKAVPYKKQQTLVTHAANSNRQAQPVPSIAVQRKADVLRVLSQHDKQEAGSWLDVKNLQALTGDPFNAVRGNSESMRKQTKKALDTLVKSGEVETRNKLYRLAKRVATDTQKKE</sequence>
<name>A0A1I3WZM6_9RHOB</name>
<dbReference type="GeneID" id="98666950"/>
<dbReference type="InterPro" id="IPR027417">
    <property type="entry name" value="P-loop_NTPase"/>
</dbReference>
<dbReference type="STRING" id="576117.SAMN04488138_13315"/>
<keyword evidence="2" id="KW-1185">Reference proteome</keyword>
<dbReference type="AlphaFoldDB" id="A0A1I3WZM6"/>
<reference evidence="1 2" key="1">
    <citation type="submission" date="2016-10" db="EMBL/GenBank/DDBJ databases">
        <authorList>
            <person name="de Groot N.N."/>
        </authorList>
    </citation>
    <scope>NUCLEOTIDE SEQUENCE [LARGE SCALE GENOMIC DNA]</scope>
    <source>
        <strain evidence="1 2">CGMCC 1.8891</strain>
    </source>
</reference>
<dbReference type="Proteomes" id="UP000183299">
    <property type="component" value="Unassembled WGS sequence"/>
</dbReference>
<accession>A0A1I3WZM6</accession>